<dbReference type="Gene3D" id="1.10.8.100">
    <property type="entry name" value="Ribosomal RNA adenine dimethylase-like, domain 2"/>
    <property type="match status" value="1"/>
</dbReference>
<dbReference type="InterPro" id="IPR020598">
    <property type="entry name" value="rRNA_Ade_methylase_Trfase_N"/>
</dbReference>
<dbReference type="AlphaFoldDB" id="A0A3Q0IZC4"/>
<feature type="binding site" evidence="6">
    <location>
        <position position="32"/>
    </location>
    <ligand>
        <name>S-adenosyl-L-methionine</name>
        <dbReference type="ChEBI" id="CHEBI:59789"/>
    </ligand>
</feature>
<keyword evidence="9" id="KW-1185">Reference proteome</keyword>
<keyword evidence="2 6" id="KW-0489">Methyltransferase</keyword>
<dbReference type="InterPro" id="IPR029063">
    <property type="entry name" value="SAM-dependent_MTases_sf"/>
</dbReference>
<dbReference type="STRING" id="121845.A0A3Q0IZC4"/>
<dbReference type="RefSeq" id="XP_026679790.1">
    <property type="nucleotide sequence ID" value="XM_026823989.1"/>
</dbReference>
<dbReference type="EC" id="2.1.1.-" evidence="7"/>
<comment type="similarity">
    <text evidence="6 7">Belongs to the class I-like SAM-binding methyltransferase superfamily. rRNA adenine N(6)-methyltransferase family.</text>
</comment>
<evidence type="ECO:0000313" key="9">
    <source>
        <dbReference type="Proteomes" id="UP000079169"/>
    </source>
</evidence>
<dbReference type="Pfam" id="PF00398">
    <property type="entry name" value="RrnaAD"/>
    <property type="match status" value="1"/>
</dbReference>
<sequence>MAAKALRLPPMPSIRDIIKLYKLRALKQLSQNFLFEPRLTDKIVRNAGTITGNEVCEVGPGPGSITRSILNRRPARLVLIEKDPRFTPCLDMLAQASPCPVHFHLGDVMSFTMQNMFSEDRRRDWSEGLPGIRIIGNLPFNVSTPLIIKWIQAISENLLFPKHKRQLVVSLLERACVKPILRPYQLSVQEFGQICLAYRDMCEEMPGLYEYTLEDTPGDIEPEAVLFSWVDTAVFRYRQKQVYKPASLLFPKRKRQLVVSLLERACVKPVLRPYQLSVQEFGQICLAYRDMCEEMPGLYEYTLEDTPGDIEPEAVAEQEGEGDEIDFNKL</sequence>
<evidence type="ECO:0000256" key="4">
    <source>
        <dbReference type="ARBA" id="ARBA00022691"/>
    </source>
</evidence>
<dbReference type="PANTHER" id="PTHR11727">
    <property type="entry name" value="DIMETHYLADENOSINE TRANSFERASE"/>
    <property type="match status" value="1"/>
</dbReference>
<evidence type="ECO:0000256" key="5">
    <source>
        <dbReference type="ARBA" id="ARBA00022884"/>
    </source>
</evidence>
<keyword evidence="3 6" id="KW-0808">Transferase</keyword>
<dbReference type="SUPFAM" id="SSF53335">
    <property type="entry name" value="S-adenosyl-L-methionine-dependent methyltransferases"/>
    <property type="match status" value="1"/>
</dbReference>
<feature type="binding site" evidence="6">
    <location>
        <position position="34"/>
    </location>
    <ligand>
        <name>S-adenosyl-L-methionine</name>
        <dbReference type="ChEBI" id="CHEBI:59789"/>
    </ligand>
</feature>
<dbReference type="GO" id="GO:0034246">
    <property type="term" value="F:mitochondrial transcription factor activity"/>
    <property type="evidence" value="ECO:0007669"/>
    <property type="project" value="TreeGrafter"/>
</dbReference>
<dbReference type="GO" id="GO:0005759">
    <property type="term" value="C:mitochondrial matrix"/>
    <property type="evidence" value="ECO:0007669"/>
    <property type="project" value="TreeGrafter"/>
</dbReference>
<dbReference type="PROSITE" id="PS51689">
    <property type="entry name" value="SAM_RNA_A_N6_MT"/>
    <property type="match status" value="1"/>
</dbReference>
<feature type="domain" description="Ribosomal RNA adenine methylase transferase N-terminal" evidence="8">
    <location>
        <begin position="39"/>
        <end position="185"/>
    </location>
</feature>
<feature type="binding site" evidence="6">
    <location>
        <position position="59"/>
    </location>
    <ligand>
        <name>S-adenosyl-L-methionine</name>
        <dbReference type="ChEBI" id="CHEBI:59789"/>
    </ligand>
</feature>
<dbReference type="GO" id="GO:0000179">
    <property type="term" value="F:rRNA (adenine-N6,N6-)-dimethyltransferase activity"/>
    <property type="evidence" value="ECO:0007669"/>
    <property type="project" value="UniProtKB-UniRule"/>
</dbReference>
<evidence type="ECO:0000256" key="7">
    <source>
        <dbReference type="RuleBase" id="RU362106"/>
    </source>
</evidence>
<evidence type="ECO:0000256" key="3">
    <source>
        <dbReference type="ARBA" id="ARBA00022679"/>
    </source>
</evidence>
<dbReference type="GO" id="GO:0006391">
    <property type="term" value="P:transcription initiation at mitochondrial promoter"/>
    <property type="evidence" value="ECO:0007669"/>
    <property type="project" value="TreeGrafter"/>
</dbReference>
<protein>
    <recommendedName>
        <fullName evidence="7">rRNA adenine N(6)-methyltransferase</fullName>
        <ecNumber evidence="7">2.1.1.-</ecNumber>
    </recommendedName>
</protein>
<dbReference type="InterPro" id="IPR023165">
    <property type="entry name" value="rRNA_Ade_diMease-like_C"/>
</dbReference>
<dbReference type="PANTHER" id="PTHR11727:SF17">
    <property type="entry name" value="DIMETHYLADENOSINE TRANSFERASE 1, MITOCHONDRIAL"/>
    <property type="match status" value="1"/>
</dbReference>
<organism evidence="9 10">
    <name type="scientific">Diaphorina citri</name>
    <name type="common">Asian citrus psyllid</name>
    <dbReference type="NCBI Taxonomy" id="121845"/>
    <lineage>
        <taxon>Eukaryota</taxon>
        <taxon>Metazoa</taxon>
        <taxon>Ecdysozoa</taxon>
        <taxon>Arthropoda</taxon>
        <taxon>Hexapoda</taxon>
        <taxon>Insecta</taxon>
        <taxon>Pterygota</taxon>
        <taxon>Neoptera</taxon>
        <taxon>Paraneoptera</taxon>
        <taxon>Hemiptera</taxon>
        <taxon>Sternorrhyncha</taxon>
        <taxon>Psylloidea</taxon>
        <taxon>Psyllidae</taxon>
        <taxon>Diaphorininae</taxon>
        <taxon>Diaphorina</taxon>
    </lineage>
</organism>
<dbReference type="Gene3D" id="3.40.50.150">
    <property type="entry name" value="Vaccinia Virus protein VP39"/>
    <property type="match status" value="1"/>
</dbReference>
<dbReference type="KEGG" id="dci:103509701"/>
<name>A0A3Q0IZC4_DIACI</name>
<feature type="binding site" evidence="6">
    <location>
        <position position="81"/>
    </location>
    <ligand>
        <name>S-adenosyl-L-methionine</name>
        <dbReference type="ChEBI" id="CHEBI:59789"/>
    </ligand>
</feature>
<keyword evidence="5 6" id="KW-0694">RNA-binding</keyword>
<comment type="subcellular location">
    <subcellularLocation>
        <location evidence="1">Mitochondrion</location>
    </subcellularLocation>
</comment>
<evidence type="ECO:0000256" key="1">
    <source>
        <dbReference type="ARBA" id="ARBA00004173"/>
    </source>
</evidence>
<dbReference type="GO" id="GO:0003723">
    <property type="term" value="F:RNA binding"/>
    <property type="evidence" value="ECO:0007669"/>
    <property type="project" value="UniProtKB-UniRule"/>
</dbReference>
<dbReference type="CDD" id="cd02440">
    <property type="entry name" value="AdoMet_MTases"/>
    <property type="match status" value="1"/>
</dbReference>
<keyword evidence="7" id="KW-0698">rRNA processing</keyword>
<keyword evidence="4 6" id="KW-0949">S-adenosyl-L-methionine</keyword>
<evidence type="ECO:0000256" key="2">
    <source>
        <dbReference type="ARBA" id="ARBA00022603"/>
    </source>
</evidence>
<proteinExistence type="inferred from homology"/>
<accession>A0A3Q0IZC4</accession>
<dbReference type="Proteomes" id="UP000079169">
    <property type="component" value="Unplaced"/>
</dbReference>
<evidence type="ECO:0000256" key="6">
    <source>
        <dbReference type="PROSITE-ProRule" id="PRU01026"/>
    </source>
</evidence>
<dbReference type="InterPro" id="IPR001737">
    <property type="entry name" value="KsgA/Erm"/>
</dbReference>
<feature type="binding site" evidence="6">
    <location>
        <position position="107"/>
    </location>
    <ligand>
        <name>S-adenosyl-L-methionine</name>
        <dbReference type="ChEBI" id="CHEBI:59789"/>
    </ligand>
</feature>
<dbReference type="GeneID" id="103509701"/>
<gene>
    <name evidence="10" type="primary">LOC103509701</name>
</gene>
<dbReference type="PaxDb" id="121845-A0A3Q0IZC4"/>
<evidence type="ECO:0000313" key="10">
    <source>
        <dbReference type="RefSeq" id="XP_026679790.1"/>
    </source>
</evidence>
<evidence type="ECO:0000259" key="8">
    <source>
        <dbReference type="SMART" id="SM00650"/>
    </source>
</evidence>
<reference evidence="10" key="1">
    <citation type="submission" date="2025-08" db="UniProtKB">
        <authorList>
            <consortium name="RefSeq"/>
        </authorList>
    </citation>
    <scope>IDENTIFICATION</scope>
</reference>
<dbReference type="SMART" id="SM00650">
    <property type="entry name" value="rADc"/>
    <property type="match status" value="1"/>
</dbReference>
<feature type="binding site" evidence="6">
    <location>
        <position position="137"/>
    </location>
    <ligand>
        <name>S-adenosyl-L-methionine</name>
        <dbReference type="ChEBI" id="CHEBI:59789"/>
    </ligand>
</feature>